<dbReference type="RefSeq" id="WP_103115189.1">
    <property type="nucleotide sequence ID" value="NZ_PPFX01000014.1"/>
</dbReference>
<dbReference type="GO" id="GO:0016853">
    <property type="term" value="F:isomerase activity"/>
    <property type="evidence" value="ECO:0007669"/>
    <property type="project" value="UniProtKB-KW"/>
</dbReference>
<dbReference type="Pfam" id="PF10411">
    <property type="entry name" value="DsbC_N"/>
    <property type="match status" value="1"/>
</dbReference>
<dbReference type="PANTHER" id="PTHR35272">
    <property type="entry name" value="THIOL:DISULFIDE INTERCHANGE PROTEIN DSBC-RELATED"/>
    <property type="match status" value="1"/>
</dbReference>
<dbReference type="InterPro" id="IPR051470">
    <property type="entry name" value="Thiol:disulfide_interchange"/>
</dbReference>
<dbReference type="SUPFAM" id="SSF52833">
    <property type="entry name" value="Thioredoxin-like"/>
    <property type="match status" value="1"/>
</dbReference>
<feature type="signal peptide" evidence="1">
    <location>
        <begin position="1"/>
        <end position="19"/>
    </location>
</feature>
<evidence type="ECO:0000256" key="1">
    <source>
        <dbReference type="SAM" id="SignalP"/>
    </source>
</evidence>
<keyword evidence="1" id="KW-0732">Signal</keyword>
<comment type="caution">
    <text evidence="4">The sequence shown here is derived from an EMBL/GenBank/DDBJ whole genome shotgun (WGS) entry which is preliminary data.</text>
</comment>
<evidence type="ECO:0000313" key="5">
    <source>
        <dbReference type="Proteomes" id="UP000236340"/>
    </source>
</evidence>
<protein>
    <submittedName>
        <fullName evidence="4">Protein-disulfide isomerase</fullName>
    </submittedName>
</protein>
<dbReference type="Pfam" id="PF13098">
    <property type="entry name" value="Thioredoxin_2"/>
    <property type="match status" value="1"/>
</dbReference>
<accession>A0A2K2HAP3</accession>
<dbReference type="Gene3D" id="3.40.30.10">
    <property type="entry name" value="Glutaredoxin"/>
    <property type="match status" value="1"/>
</dbReference>
<dbReference type="CDD" id="cd03020">
    <property type="entry name" value="DsbA_DsbC_DsbG"/>
    <property type="match status" value="1"/>
</dbReference>
<dbReference type="OrthoDB" id="9800545at2"/>
<gene>
    <name evidence="4" type="ORF">C2E25_07750</name>
</gene>
<dbReference type="PANTHER" id="PTHR35272:SF3">
    <property type="entry name" value="THIOL:DISULFIDE INTERCHANGE PROTEIN DSBC"/>
    <property type="match status" value="1"/>
</dbReference>
<dbReference type="InterPro" id="IPR036249">
    <property type="entry name" value="Thioredoxin-like_sf"/>
</dbReference>
<evidence type="ECO:0000313" key="4">
    <source>
        <dbReference type="EMBL" id="PNU20310.1"/>
    </source>
</evidence>
<sequence length="263" mass="28393">MNLLLTLLCLLFLTSPAAAFMAEGGGCGAGECSDCHSLDIPEATRLLEGGVDKVVKVEFAEMPGVWLVEVERNGQTFPLYLDFSKKYLIAGNIIRLKDKTNITAAAQEKERPKVDVSRIPLDDALLLGNPMAATRVIVFTDPRCPYCKRLHGELKKVVKLDPNIAFLIKFFPLKMHPDAYGLAKTLVCKKDIALLDKVFAEEEIPSAECEAAAAVDANLKLVKELGINSTPTMILPDGTVSPGAKPAAVLLKMLGSKAAAEQD</sequence>
<feature type="chain" id="PRO_5039947698" evidence="1">
    <location>
        <begin position="20"/>
        <end position="263"/>
    </location>
</feature>
<organism evidence="4 5">
    <name type="scientific">Geothermobacter hydrogeniphilus</name>
    <dbReference type="NCBI Taxonomy" id="1969733"/>
    <lineage>
        <taxon>Bacteria</taxon>
        <taxon>Pseudomonadati</taxon>
        <taxon>Thermodesulfobacteriota</taxon>
        <taxon>Desulfuromonadia</taxon>
        <taxon>Desulfuromonadales</taxon>
        <taxon>Geothermobacteraceae</taxon>
        <taxon>Geothermobacter</taxon>
    </lineage>
</organism>
<evidence type="ECO:0000259" key="3">
    <source>
        <dbReference type="Pfam" id="PF13098"/>
    </source>
</evidence>
<feature type="domain" description="Disulphide bond isomerase DsbC/G N-terminal" evidence="2">
    <location>
        <begin position="53"/>
        <end position="104"/>
    </location>
</feature>
<dbReference type="InterPro" id="IPR012336">
    <property type="entry name" value="Thioredoxin-like_fold"/>
</dbReference>
<name>A0A2K2HAP3_9BACT</name>
<reference evidence="4 5" key="1">
    <citation type="journal article" date="2018" name="Genome Announc.">
        <title>Genome Sequence of Geothermobacter sp. HR-1 Iron Reducer from the Loihi Seamount.</title>
        <authorList>
            <person name="Smith H."/>
            <person name="Abuyen K."/>
            <person name="Tremblay J."/>
            <person name="Savalia P."/>
            <person name="Perez-Rodriguez I."/>
            <person name="Emerson D."/>
            <person name="Tully B."/>
            <person name="Amend J."/>
        </authorList>
    </citation>
    <scope>NUCLEOTIDE SEQUENCE [LARGE SCALE GENOMIC DNA]</scope>
    <source>
        <strain evidence="4 5">HR-1</strain>
    </source>
</reference>
<dbReference type="AlphaFoldDB" id="A0A2K2HAP3"/>
<feature type="domain" description="Thioredoxin-like fold" evidence="3">
    <location>
        <begin position="136"/>
        <end position="254"/>
    </location>
</feature>
<dbReference type="InterPro" id="IPR018950">
    <property type="entry name" value="DiS-bond_isomerase_DsbC/G_N"/>
</dbReference>
<keyword evidence="4" id="KW-0413">Isomerase</keyword>
<dbReference type="Proteomes" id="UP000236340">
    <property type="component" value="Unassembled WGS sequence"/>
</dbReference>
<evidence type="ECO:0000259" key="2">
    <source>
        <dbReference type="Pfam" id="PF10411"/>
    </source>
</evidence>
<dbReference type="EMBL" id="PPFX01000014">
    <property type="protein sequence ID" value="PNU20310.1"/>
    <property type="molecule type" value="Genomic_DNA"/>
</dbReference>
<dbReference type="InterPro" id="IPR033954">
    <property type="entry name" value="DiS-bond_Isoase_DsbC/G"/>
</dbReference>
<proteinExistence type="predicted"/>